<dbReference type="STRING" id="342668.A0A1B8GW80"/>
<evidence type="ECO:0000259" key="2">
    <source>
        <dbReference type="Pfam" id="PF14613"/>
    </source>
</evidence>
<feature type="region of interest" description="Disordered" evidence="1">
    <location>
        <begin position="278"/>
        <end position="305"/>
    </location>
</feature>
<gene>
    <name evidence="4" type="primary">LIG4_1</name>
    <name evidence="4" type="ORF">VE01_01957</name>
</gene>
<dbReference type="Pfam" id="PF14613">
    <property type="entry name" value="HAM1_C"/>
    <property type="match status" value="1"/>
</dbReference>
<reference evidence="5" key="2">
    <citation type="journal article" date="2018" name="Nat. Commun.">
        <title>Extreme sensitivity to ultraviolet light in the fungal pathogen causing white-nose syndrome of bats.</title>
        <authorList>
            <person name="Palmer J.M."/>
            <person name="Drees K.P."/>
            <person name="Foster J.T."/>
            <person name="Lindner D.L."/>
        </authorList>
    </citation>
    <scope>NUCLEOTIDE SEQUENCE [LARGE SCALE GENOMIC DNA]</scope>
    <source>
        <strain evidence="5">UAMH 10579</strain>
    </source>
</reference>
<proteinExistence type="predicted"/>
<name>A0A1B8GW80_9PEZI</name>
<feature type="domain" description="HAM1-like N-terminal" evidence="3">
    <location>
        <begin position="3"/>
        <end position="632"/>
    </location>
</feature>
<dbReference type="OrthoDB" id="19394at2759"/>
<protein>
    <submittedName>
        <fullName evidence="4">DNA ligase (ATP)</fullName>
    </submittedName>
</protein>
<dbReference type="AlphaFoldDB" id="A0A1B8GW80"/>
<feature type="compositionally biased region" description="Basic and acidic residues" evidence="1">
    <location>
        <begin position="278"/>
        <end position="298"/>
    </location>
</feature>
<dbReference type="PANTHER" id="PTHR31138">
    <property type="entry name" value="CHROMOSOME 19, WHOLE GENOME SHOTGUN SEQUENCE"/>
    <property type="match status" value="1"/>
</dbReference>
<sequence>MVSQVVNRPTDKTMKEKDINQKLQLYGILTAFQNGKVPSNDQIDVALNSFMNKEFMRNPSRKLSPEGQVLVQDFRKVVEQAKNLILTKNDGNLLQDFVWQTQNLDVNAKAPGAPVDRDSAKQHGNEVAEGLRTLGTLVISNGQFRKLLSDATVLLREMAGDAATKTAGKVAPSQEQLDQIDQPAADNTWHETPDLSASKLKGQFKSAVNKNKPLSKQDVQEAAGDAAQAAHPSGSRDPEDVARLAAYDRQQGEYSGVDATSGAQQGIDTLRNRASENIPEETKDRARQTKEVTKEKTKQYLQSKMPEERREQTIWRLKKMIVEIQGHPDYNSAINTLLTLAETYAGHASTVGQQAAGTAKGVHSNNTLQNAEADLKELIERFANYTSTDDLFDSINAVYKDADRDPELKNWFRSMNRYIRKCLQQQGYVLEDAATREWNQLHDQGNFLLRDRYKNHTDRVLDEIKFLADQFENDKMNKQFAQSCQKLFTDLGNDENGKPTFKPHLVKDLSEVIIPEIFENVRYVPIPRIEYSDPMFDVVIENLVIESDNLMPNAVEFASDNYFRWGRKGIANRNKNAVMISVTGVQMDLRDVSFYVKKKSGFPSLSDIGIADILLHGSGFSFKLRVSTADATDRQNFFKVDRVDVDVQNFDIKLKKSRHKLLFGLVKPIMLKVMRPALQKILGKLIKDKFNELDQMAFSIKQEADKAAQEAKSDPSQAQNIYQRYATAAQNKFTKGKKKTEAVAADKKTNLAMTQHDSIFPNVHLPGGISTKATEYRDLATKGVKWESPIFSIGSAGRTTSLPGLGKVSRRQHETTQGGLRDRDEVLGAGAVGAGVGGVGGATAAHYVQTEPAYVPVTHVAPVTTTAVPVTTTEVPYTNGNGAAFGKQADQAFNKADGMYSSTGTLLGRGNPVLAGLAPADKF</sequence>
<reference evidence="4 5" key="1">
    <citation type="submission" date="2016-03" db="EMBL/GenBank/DDBJ databases">
        <title>Comparative genomics of Pseudogymnoascus destructans, the fungus causing white-nose syndrome of bats.</title>
        <authorList>
            <person name="Palmer J.M."/>
            <person name="Drees K.P."/>
            <person name="Foster J.T."/>
            <person name="Lindner D.L."/>
        </authorList>
    </citation>
    <scope>NUCLEOTIDE SEQUENCE [LARGE SCALE GENOMIC DNA]</scope>
    <source>
        <strain evidence="4 5">UAMH 10579</strain>
    </source>
</reference>
<accession>A0A1B8GW80</accession>
<dbReference type="EMBL" id="KV460210">
    <property type="protein sequence ID" value="OBU00103.1"/>
    <property type="molecule type" value="Genomic_DNA"/>
</dbReference>
<dbReference type="InterPro" id="IPR045967">
    <property type="entry name" value="HAM1-like_N"/>
</dbReference>
<dbReference type="Gene3D" id="3.15.10.10">
    <property type="entry name" value="Bactericidal permeability-increasing protein, domain 1"/>
    <property type="match status" value="1"/>
</dbReference>
<evidence type="ECO:0000313" key="5">
    <source>
        <dbReference type="Proteomes" id="UP000091956"/>
    </source>
</evidence>
<dbReference type="Pfam" id="PF19343">
    <property type="entry name" value="HAM1_N"/>
    <property type="match status" value="1"/>
</dbReference>
<keyword evidence="5" id="KW-1185">Reference proteome</keyword>
<dbReference type="GO" id="GO:0016874">
    <property type="term" value="F:ligase activity"/>
    <property type="evidence" value="ECO:0007669"/>
    <property type="project" value="UniProtKB-KW"/>
</dbReference>
<dbReference type="PANTHER" id="PTHR31138:SF1">
    <property type="entry name" value="PDZ DOMAIN-CONTAINING PROTEIN"/>
    <property type="match status" value="1"/>
</dbReference>
<feature type="region of interest" description="Disordered" evidence="1">
    <location>
        <begin position="215"/>
        <end position="240"/>
    </location>
</feature>
<dbReference type="InterPro" id="IPR027842">
    <property type="entry name" value="HAM1-like_C"/>
</dbReference>
<feature type="domain" description="HAM1-like C-terminal" evidence="2">
    <location>
        <begin position="645"/>
        <end position="803"/>
    </location>
</feature>
<evidence type="ECO:0000256" key="1">
    <source>
        <dbReference type="SAM" id="MobiDB-lite"/>
    </source>
</evidence>
<dbReference type="GeneID" id="28835343"/>
<evidence type="ECO:0000259" key="3">
    <source>
        <dbReference type="Pfam" id="PF19343"/>
    </source>
</evidence>
<organism evidence="4 5">
    <name type="scientific">Pseudogymnoascus verrucosus</name>
    <dbReference type="NCBI Taxonomy" id="342668"/>
    <lineage>
        <taxon>Eukaryota</taxon>
        <taxon>Fungi</taxon>
        <taxon>Dikarya</taxon>
        <taxon>Ascomycota</taxon>
        <taxon>Pezizomycotina</taxon>
        <taxon>Leotiomycetes</taxon>
        <taxon>Thelebolales</taxon>
        <taxon>Thelebolaceae</taxon>
        <taxon>Pseudogymnoascus</taxon>
    </lineage>
</organism>
<dbReference type="Proteomes" id="UP000091956">
    <property type="component" value="Unassembled WGS sequence"/>
</dbReference>
<keyword evidence="4" id="KW-0436">Ligase</keyword>
<evidence type="ECO:0000313" key="4">
    <source>
        <dbReference type="EMBL" id="OBU00103.1"/>
    </source>
</evidence>
<dbReference type="RefSeq" id="XP_018133835.1">
    <property type="nucleotide sequence ID" value="XM_018271472.2"/>
</dbReference>